<name>G5SWQ7_9BACT</name>
<organism evidence="1 2">
    <name type="scientific">Paraprevotella clara YIT 11840</name>
    <dbReference type="NCBI Taxonomy" id="762968"/>
    <lineage>
        <taxon>Bacteria</taxon>
        <taxon>Pseudomonadati</taxon>
        <taxon>Bacteroidota</taxon>
        <taxon>Bacteroidia</taxon>
        <taxon>Bacteroidales</taxon>
        <taxon>Prevotellaceae</taxon>
        <taxon>Paraprevotella</taxon>
    </lineage>
</organism>
<gene>
    <name evidence="1" type="ORF">HMPREF9441_03830</name>
</gene>
<dbReference type="EMBL" id="AFFY01000098">
    <property type="protein sequence ID" value="EHG98288.1"/>
    <property type="molecule type" value="Genomic_DNA"/>
</dbReference>
<protein>
    <submittedName>
        <fullName evidence="1">Uncharacterized protein</fullName>
    </submittedName>
</protein>
<proteinExistence type="predicted"/>
<dbReference type="HOGENOM" id="CLU_2956413_0_0_10"/>
<dbReference type="AlphaFoldDB" id="G5SWQ7"/>
<comment type="caution">
    <text evidence="1">The sequence shown here is derived from an EMBL/GenBank/DDBJ whole genome shotgun (WGS) entry which is preliminary data.</text>
</comment>
<dbReference type="STRING" id="762968.HMPREF9441_03830"/>
<dbReference type="Proteomes" id="UP000003598">
    <property type="component" value="Unassembled WGS sequence"/>
</dbReference>
<reference evidence="1 2" key="1">
    <citation type="submission" date="2011-03" db="EMBL/GenBank/DDBJ databases">
        <authorList>
            <person name="Weinstock G."/>
            <person name="Sodergren E."/>
            <person name="Clifton S."/>
            <person name="Fulton L."/>
            <person name="Fulton B."/>
            <person name="Courtney L."/>
            <person name="Fronick C."/>
            <person name="Harrison M."/>
            <person name="Strong C."/>
            <person name="Farmer C."/>
            <person name="Delahaunty K."/>
            <person name="Markovic C."/>
            <person name="Hall O."/>
            <person name="Minx P."/>
            <person name="Tomlinson C."/>
            <person name="Mitreva M."/>
            <person name="Hou S."/>
            <person name="Chen J."/>
            <person name="Wollam A."/>
            <person name="Pepin K.H."/>
            <person name="Johnson M."/>
            <person name="Bhonagiri V."/>
            <person name="Zhang X."/>
            <person name="Suruliraj S."/>
            <person name="Warren W."/>
            <person name="Chinwalla A."/>
            <person name="Mardis E.R."/>
            <person name="Wilson R.K."/>
        </authorList>
    </citation>
    <scope>NUCLEOTIDE SEQUENCE [LARGE SCALE GENOMIC DNA]</scope>
    <source>
        <strain evidence="1 2">YIT 11840</strain>
    </source>
</reference>
<evidence type="ECO:0000313" key="2">
    <source>
        <dbReference type="Proteomes" id="UP000003598"/>
    </source>
</evidence>
<sequence>MIISQFNVDFSFNLFVWVDKSFYLCSRIIKKEEAMSTTITLLAMLDIRLRFVVGSVVCA</sequence>
<evidence type="ECO:0000313" key="1">
    <source>
        <dbReference type="EMBL" id="EHG98288.1"/>
    </source>
</evidence>
<accession>G5SWQ7</accession>
<keyword evidence="2" id="KW-1185">Reference proteome</keyword>